<organism evidence="1 2">
    <name type="scientific">Desulfovibrio gilichinskyi</name>
    <dbReference type="NCBI Taxonomy" id="1519643"/>
    <lineage>
        <taxon>Bacteria</taxon>
        <taxon>Pseudomonadati</taxon>
        <taxon>Thermodesulfobacteriota</taxon>
        <taxon>Desulfovibrionia</taxon>
        <taxon>Desulfovibrionales</taxon>
        <taxon>Desulfovibrionaceae</taxon>
        <taxon>Desulfovibrio</taxon>
    </lineage>
</organism>
<name>A0A1X7DML1_9BACT</name>
<evidence type="ECO:0000313" key="2">
    <source>
        <dbReference type="Proteomes" id="UP000192906"/>
    </source>
</evidence>
<dbReference type="InterPro" id="IPR025591">
    <property type="entry name" value="RloB"/>
</dbReference>
<proteinExistence type="predicted"/>
<dbReference type="Pfam" id="PF13707">
    <property type="entry name" value="RloB"/>
    <property type="match status" value="1"/>
</dbReference>
<protein>
    <submittedName>
        <fullName evidence="1">RloB-like protein</fullName>
    </submittedName>
</protein>
<dbReference type="RefSeq" id="WP_085101869.1">
    <property type="nucleotide sequence ID" value="NZ_FWZU01000003.1"/>
</dbReference>
<dbReference type="OrthoDB" id="9796523at2"/>
<sequence>MARPKITPKNQRRQNINILLICDGKTEINYAKYVLNSCVSSKSNTIKIDARKLNSIEAAQKHIQICPTSFDAVFFLTDLENTQLSETKINSLITLQNSAKKLSNKKTKWAVFFNYPSIEYWYILHFAERAKSFMNATEAENFLKQKYSIYEKPMPRNRQEAEIFCANLESAINNCNNLDTTGHLLPYASRITSHVPLTNPMTEMPKLIDMIKKTKPTNKN</sequence>
<evidence type="ECO:0000313" key="1">
    <source>
        <dbReference type="EMBL" id="SMF18182.1"/>
    </source>
</evidence>
<dbReference type="Proteomes" id="UP000192906">
    <property type="component" value="Unassembled WGS sequence"/>
</dbReference>
<dbReference type="AlphaFoldDB" id="A0A1X7DML1"/>
<gene>
    <name evidence="1" type="ORF">SAMN06295933_2080</name>
</gene>
<accession>A0A1X7DML1</accession>
<dbReference type="STRING" id="1519643.SAMN06295933_2080"/>
<dbReference type="EMBL" id="FWZU01000003">
    <property type="protein sequence ID" value="SMF18182.1"/>
    <property type="molecule type" value="Genomic_DNA"/>
</dbReference>
<keyword evidence="2" id="KW-1185">Reference proteome</keyword>
<reference evidence="2" key="1">
    <citation type="submission" date="2017-04" db="EMBL/GenBank/DDBJ databases">
        <authorList>
            <person name="Varghese N."/>
            <person name="Submissions S."/>
        </authorList>
    </citation>
    <scope>NUCLEOTIDE SEQUENCE [LARGE SCALE GENOMIC DNA]</scope>
    <source>
        <strain evidence="2">K3S</strain>
    </source>
</reference>